<keyword evidence="2" id="KW-1185">Reference proteome</keyword>
<evidence type="ECO:0000313" key="2">
    <source>
        <dbReference type="Proteomes" id="UP001241377"/>
    </source>
</evidence>
<gene>
    <name evidence="1" type="ORF">QFC19_009081</name>
</gene>
<protein>
    <submittedName>
        <fullName evidence="1">Uncharacterized protein</fullName>
    </submittedName>
</protein>
<evidence type="ECO:0000313" key="1">
    <source>
        <dbReference type="EMBL" id="KAJ9091536.1"/>
    </source>
</evidence>
<sequence length="649" mass="72062">MSRSISSTKVLLGSDLVPATIIFSIESGKILHIENRVVDEDDPILRLYNVLRPDHRNVSPLVVMPGIVDAHVHLNEPGRTEWEGFATGTKAAASGGVTTVIDMPLNAIPPTTTVANFNLKINAARGQTWVDVGFWGGLIPTNVDHLIPLISMGVRGFKAFMIDSGVDEFPAITPKHIMKAMAKVRGLPTLLMFHAEMQPHRRHGPAFSVHEVEGRTPKLVANEEHAKFHAEFLLELDEDDEYEQTLDETPVLSDVQQVTEEIDDIDLGMSASFINRAPQGVVKILASENKGRHQQDHENCKLPHNHAGSINHSVLSDEQARALAKSPYLVGSEPIFGKYAKMAHHNYHEELDEEYERESPFNRKDYRDLKNDSTIDTPLLLAQQDDSMLADIDPTTYAAFLASRPDNFETTAIAEIVNCSLKEPTVPMHIVHLATHEAIPLLRAAKARNLPISAETCFHYLSLTAEKISNCSTHFKCCPPIRTDSNRKLLWNALRRGIISTVVSDHSPCTPDLKGLERGDFFSAWGGISSVGFGLPILYTEGQKLSPPITLAEISTWCSWNTSKQVGLSHRKGKIAVGYDADFLIFNPEESYIVKNDEVYFKNKLTAYDGMKFQGRVTETIVRGNPVYAFSKGHSDIPMGTLLLEPRID</sequence>
<dbReference type="EMBL" id="JASBWR010000148">
    <property type="protein sequence ID" value="KAJ9091536.1"/>
    <property type="molecule type" value="Genomic_DNA"/>
</dbReference>
<reference evidence="1" key="1">
    <citation type="submission" date="2023-04" db="EMBL/GenBank/DDBJ databases">
        <title>Draft Genome sequencing of Naganishia species isolated from polar environments using Oxford Nanopore Technology.</title>
        <authorList>
            <person name="Leo P."/>
            <person name="Venkateswaran K."/>
        </authorList>
    </citation>
    <scope>NUCLEOTIDE SEQUENCE</scope>
    <source>
        <strain evidence="1">MNA-CCFEE 5261</strain>
    </source>
</reference>
<comment type="caution">
    <text evidence="1">The sequence shown here is derived from an EMBL/GenBank/DDBJ whole genome shotgun (WGS) entry which is preliminary data.</text>
</comment>
<name>A0ACC2UXQ4_9TREE</name>
<dbReference type="Proteomes" id="UP001241377">
    <property type="component" value="Unassembled WGS sequence"/>
</dbReference>
<organism evidence="1 2">
    <name type="scientific">Naganishia cerealis</name>
    <dbReference type="NCBI Taxonomy" id="610337"/>
    <lineage>
        <taxon>Eukaryota</taxon>
        <taxon>Fungi</taxon>
        <taxon>Dikarya</taxon>
        <taxon>Basidiomycota</taxon>
        <taxon>Agaricomycotina</taxon>
        <taxon>Tremellomycetes</taxon>
        <taxon>Filobasidiales</taxon>
        <taxon>Filobasidiaceae</taxon>
        <taxon>Naganishia</taxon>
    </lineage>
</organism>
<accession>A0ACC2UXQ4</accession>
<proteinExistence type="predicted"/>